<comment type="caution">
    <text evidence="3">The sequence shown here is derived from an EMBL/GenBank/DDBJ whole genome shotgun (WGS) entry which is preliminary data.</text>
</comment>
<dbReference type="Pfam" id="PF00498">
    <property type="entry name" value="FHA"/>
    <property type="match status" value="1"/>
</dbReference>
<evidence type="ECO:0000256" key="1">
    <source>
        <dbReference type="SAM" id="MobiDB-lite"/>
    </source>
</evidence>
<dbReference type="InterPro" id="IPR000253">
    <property type="entry name" value="FHA_dom"/>
</dbReference>
<evidence type="ECO:0000313" key="4">
    <source>
        <dbReference type="Proteomes" id="UP000054010"/>
    </source>
</evidence>
<dbReference type="InterPro" id="IPR050923">
    <property type="entry name" value="Cell_Proc_Reg/RNA_Proc"/>
</dbReference>
<dbReference type="OrthoDB" id="3078176at2"/>
<protein>
    <submittedName>
        <fullName evidence="3">Forkhead-associated protein</fullName>
    </submittedName>
</protein>
<dbReference type="EMBL" id="ADVR01000033">
    <property type="protein sequence ID" value="EFO80951.1"/>
    <property type="molecule type" value="Genomic_DNA"/>
</dbReference>
<feature type="region of interest" description="Disordered" evidence="1">
    <location>
        <begin position="109"/>
        <end position="139"/>
    </location>
</feature>
<dbReference type="Gene3D" id="2.60.200.20">
    <property type="match status" value="1"/>
</dbReference>
<accession>E1ICY1</accession>
<feature type="domain" description="FHA" evidence="2">
    <location>
        <begin position="166"/>
        <end position="225"/>
    </location>
</feature>
<dbReference type="InterPro" id="IPR025874">
    <property type="entry name" value="DZR"/>
</dbReference>
<keyword evidence="4" id="KW-1185">Reference proteome</keyword>
<dbReference type="eggNOG" id="COG1716">
    <property type="taxonomic scope" value="Bacteria"/>
</dbReference>
<dbReference type="HOGENOM" id="CLU_101290_0_0_0"/>
<dbReference type="Proteomes" id="UP000054010">
    <property type="component" value="Unassembled WGS sequence"/>
</dbReference>
<gene>
    <name evidence="3" type="ORF">OSCT_1182</name>
</gene>
<feature type="compositionally biased region" description="Pro residues" evidence="1">
    <location>
        <begin position="109"/>
        <end position="137"/>
    </location>
</feature>
<dbReference type="AlphaFoldDB" id="E1ICY1"/>
<dbReference type="STRING" id="765420.OSCT_1182"/>
<dbReference type="Pfam" id="PF12773">
    <property type="entry name" value="DZR"/>
    <property type="match status" value="1"/>
</dbReference>
<dbReference type="InterPro" id="IPR008984">
    <property type="entry name" value="SMAD_FHA_dom_sf"/>
</dbReference>
<organism evidence="3 4">
    <name type="scientific">Oscillochloris trichoides DG-6</name>
    <dbReference type="NCBI Taxonomy" id="765420"/>
    <lineage>
        <taxon>Bacteria</taxon>
        <taxon>Bacillati</taxon>
        <taxon>Chloroflexota</taxon>
        <taxon>Chloroflexia</taxon>
        <taxon>Chloroflexales</taxon>
        <taxon>Chloroflexineae</taxon>
        <taxon>Oscillochloridaceae</taxon>
        <taxon>Oscillochloris</taxon>
    </lineage>
</organism>
<name>E1ICY1_9CHLR</name>
<sequence>MPFCPQCGVDNPAAARFCDQCGAQLIPVGAAPPAPPAPPVQAPQAAIGPTIIAGPSTCPQCGTSVIPGEAFCDACGASLLAGSVAPSAAPPALPYAGVPAQPNYPPPQPVVPPVPPAPPVAPPQQISPPPLVNPPVQPQGRPSLAGISLVVQSNAANLPLPASGQAVIGRADPVSNVFPDIDLSDQGALERGVGRRHARIFLQSGLVLIEDLNSTNGTFLNTTRVQPGHPQTLRSGDEVRLGTLVMKVQM</sequence>
<evidence type="ECO:0000313" key="3">
    <source>
        <dbReference type="EMBL" id="EFO80951.1"/>
    </source>
</evidence>
<dbReference type="SUPFAM" id="SSF49879">
    <property type="entry name" value="SMAD/FHA domain"/>
    <property type="match status" value="1"/>
</dbReference>
<evidence type="ECO:0000259" key="2">
    <source>
        <dbReference type="PROSITE" id="PS50006"/>
    </source>
</evidence>
<proteinExistence type="predicted"/>
<dbReference type="PANTHER" id="PTHR23308">
    <property type="entry name" value="NUCLEAR INHIBITOR OF PROTEIN PHOSPHATASE-1"/>
    <property type="match status" value="1"/>
</dbReference>
<reference evidence="3 4" key="1">
    <citation type="journal article" date="2011" name="J. Bacteriol.">
        <title>Draft genome sequence of the anoxygenic filamentous phototrophic bacterium Oscillochloris trichoides subsp. DG-6.</title>
        <authorList>
            <person name="Kuznetsov B.B."/>
            <person name="Ivanovsky R.N."/>
            <person name="Keppen O.I."/>
            <person name="Sukhacheva M.V."/>
            <person name="Bumazhkin B.K."/>
            <person name="Patutina E.O."/>
            <person name="Beletsky A.V."/>
            <person name="Mardanov A.V."/>
            <person name="Baslerov R.V."/>
            <person name="Panteleeva A.N."/>
            <person name="Kolganova T.V."/>
            <person name="Ravin N.V."/>
            <person name="Skryabin K.G."/>
        </authorList>
    </citation>
    <scope>NUCLEOTIDE SEQUENCE [LARGE SCALE GENOMIC DNA]</scope>
    <source>
        <strain evidence="3 4">DG-6</strain>
    </source>
</reference>
<dbReference type="SMART" id="SM00240">
    <property type="entry name" value="FHA"/>
    <property type="match status" value="1"/>
</dbReference>
<dbReference type="CDD" id="cd00060">
    <property type="entry name" value="FHA"/>
    <property type="match status" value="1"/>
</dbReference>
<dbReference type="PROSITE" id="PS50006">
    <property type="entry name" value="FHA_DOMAIN"/>
    <property type="match status" value="1"/>
</dbReference>